<gene>
    <name evidence="1" type="ORF">DSO57_1026040</name>
</gene>
<evidence type="ECO:0000313" key="2">
    <source>
        <dbReference type="Proteomes" id="UP001165960"/>
    </source>
</evidence>
<protein>
    <submittedName>
        <fullName evidence="1">Uncharacterized protein</fullName>
    </submittedName>
</protein>
<accession>A0ACC2T294</accession>
<sequence>MKFLWILGFVSALRVPVGDFLFEKQKILDKFRFPRNSRNQGIRPEMPRQLGNVKKVMSPGGKFVFELGSYESPWLVHELKTALQIAGGFIENVLVFNTPIKVQVNHGNYYENGGIKGKDKAPYTEGNYLINND</sequence>
<organism evidence="1 2">
    <name type="scientific">Entomophthora muscae</name>
    <dbReference type="NCBI Taxonomy" id="34485"/>
    <lineage>
        <taxon>Eukaryota</taxon>
        <taxon>Fungi</taxon>
        <taxon>Fungi incertae sedis</taxon>
        <taxon>Zoopagomycota</taxon>
        <taxon>Entomophthoromycotina</taxon>
        <taxon>Entomophthoromycetes</taxon>
        <taxon>Entomophthorales</taxon>
        <taxon>Entomophthoraceae</taxon>
        <taxon>Entomophthora</taxon>
    </lineage>
</organism>
<reference evidence="1" key="1">
    <citation type="submission" date="2022-04" db="EMBL/GenBank/DDBJ databases">
        <title>Genome of the entomopathogenic fungus Entomophthora muscae.</title>
        <authorList>
            <person name="Elya C."/>
            <person name="Lovett B.R."/>
            <person name="Lee E."/>
            <person name="Macias A.M."/>
            <person name="Hajek A.E."/>
            <person name="De Bivort B.L."/>
            <person name="Kasson M.T."/>
            <person name="De Fine Licht H.H."/>
            <person name="Stajich J.E."/>
        </authorList>
    </citation>
    <scope>NUCLEOTIDE SEQUENCE</scope>
    <source>
        <strain evidence="1">Berkeley</strain>
    </source>
</reference>
<name>A0ACC2T294_9FUNG</name>
<dbReference type="EMBL" id="QTSX02003700">
    <property type="protein sequence ID" value="KAJ9068698.1"/>
    <property type="molecule type" value="Genomic_DNA"/>
</dbReference>
<keyword evidence="2" id="KW-1185">Reference proteome</keyword>
<evidence type="ECO:0000313" key="1">
    <source>
        <dbReference type="EMBL" id="KAJ9068698.1"/>
    </source>
</evidence>
<dbReference type="Proteomes" id="UP001165960">
    <property type="component" value="Unassembled WGS sequence"/>
</dbReference>
<proteinExistence type="predicted"/>
<comment type="caution">
    <text evidence="1">The sequence shown here is derived from an EMBL/GenBank/DDBJ whole genome shotgun (WGS) entry which is preliminary data.</text>
</comment>